<evidence type="ECO:0008006" key="4">
    <source>
        <dbReference type="Google" id="ProtNLM"/>
    </source>
</evidence>
<evidence type="ECO:0000313" key="3">
    <source>
        <dbReference type="Proteomes" id="UP000050956"/>
    </source>
</evidence>
<dbReference type="PATRIC" id="fig|336566.3.peg.2349"/>
<dbReference type="Proteomes" id="UP000050956">
    <property type="component" value="Unassembled WGS sequence"/>
</dbReference>
<name>A0A0R0DBM7_9GAMM</name>
<feature type="chain" id="PRO_5006395435" description="Lipoprotein" evidence="1">
    <location>
        <begin position="41"/>
        <end position="219"/>
    </location>
</feature>
<keyword evidence="1" id="KW-0732">Signal</keyword>
<accession>A0A0R0DBM7</accession>
<gene>
    <name evidence="2" type="ORF">ABB30_13905</name>
</gene>
<evidence type="ECO:0000256" key="1">
    <source>
        <dbReference type="SAM" id="SignalP"/>
    </source>
</evidence>
<organism evidence="2 3">
    <name type="scientific">Stenotrophomonas ginsengisoli</name>
    <dbReference type="NCBI Taxonomy" id="336566"/>
    <lineage>
        <taxon>Bacteria</taxon>
        <taxon>Pseudomonadati</taxon>
        <taxon>Pseudomonadota</taxon>
        <taxon>Gammaproteobacteria</taxon>
        <taxon>Lysobacterales</taxon>
        <taxon>Lysobacteraceae</taxon>
        <taxon>Stenotrophomonas</taxon>
    </lineage>
</organism>
<sequence>MAVRYADKEMLMQNRISRWPLLLALLLPSLQALQALPAHALEPAASAASAQDRLGVAGPQQVAGQVYRLAFVTPPSANGHVLQEYLPAGQQLESYTEMLLLSHVPVQATPLQLAQHKYQEIQARRSGGDALANGELLEGPDGSAVLDFVMSATLPDGRLVVEWNAYHYRQQAAGITLTALSRRAYGDEAATTFLRGLKQRRLVDREAVLAWLPTVQRQG</sequence>
<protein>
    <recommendedName>
        <fullName evidence="4">Lipoprotein</fullName>
    </recommendedName>
</protein>
<feature type="signal peptide" evidence="1">
    <location>
        <begin position="1"/>
        <end position="40"/>
    </location>
</feature>
<comment type="caution">
    <text evidence="2">The sequence shown here is derived from an EMBL/GenBank/DDBJ whole genome shotgun (WGS) entry which is preliminary data.</text>
</comment>
<evidence type="ECO:0000313" key="2">
    <source>
        <dbReference type="EMBL" id="KRG74472.1"/>
    </source>
</evidence>
<keyword evidence="3" id="KW-1185">Reference proteome</keyword>
<dbReference type="EMBL" id="LDJM01000042">
    <property type="protein sequence ID" value="KRG74472.1"/>
    <property type="molecule type" value="Genomic_DNA"/>
</dbReference>
<reference evidence="2 3" key="1">
    <citation type="submission" date="2015-05" db="EMBL/GenBank/DDBJ databases">
        <title>Genome sequencing and analysis of members of genus Stenotrophomonas.</title>
        <authorList>
            <person name="Patil P.P."/>
            <person name="Midha S."/>
            <person name="Patil P.B."/>
        </authorList>
    </citation>
    <scope>NUCLEOTIDE SEQUENCE [LARGE SCALE GENOMIC DNA]</scope>
    <source>
        <strain evidence="2 3">DSM 24757</strain>
    </source>
</reference>
<proteinExistence type="predicted"/>
<dbReference type="AlphaFoldDB" id="A0A0R0DBM7"/>